<dbReference type="PROSITE" id="PS00440">
    <property type="entry name" value="ACYLTRANSF_C_2"/>
    <property type="match status" value="1"/>
</dbReference>
<gene>
    <name evidence="7" type="primary">106082794</name>
</gene>
<dbReference type="Pfam" id="PF00755">
    <property type="entry name" value="Carn_acyltransf"/>
    <property type="match status" value="1"/>
</dbReference>
<protein>
    <recommendedName>
        <fullName evidence="6">Choline/carnitine acyltransferase domain-containing protein</fullName>
    </recommendedName>
</protein>
<dbReference type="OrthoDB" id="240216at2759"/>
<evidence type="ECO:0000256" key="3">
    <source>
        <dbReference type="ARBA" id="ARBA00023315"/>
    </source>
</evidence>
<feature type="domain" description="Choline/carnitine acyltransferase" evidence="6">
    <location>
        <begin position="55"/>
        <end position="619"/>
    </location>
</feature>
<keyword evidence="2 5" id="KW-0808">Transferase</keyword>
<evidence type="ECO:0000256" key="5">
    <source>
        <dbReference type="RuleBase" id="RU003801"/>
    </source>
</evidence>
<organism evidence="7 8">
    <name type="scientific">Stomoxys calcitrans</name>
    <name type="common">Stable fly</name>
    <name type="synonym">Conops calcitrans</name>
    <dbReference type="NCBI Taxonomy" id="35570"/>
    <lineage>
        <taxon>Eukaryota</taxon>
        <taxon>Metazoa</taxon>
        <taxon>Ecdysozoa</taxon>
        <taxon>Arthropoda</taxon>
        <taxon>Hexapoda</taxon>
        <taxon>Insecta</taxon>
        <taxon>Pterygota</taxon>
        <taxon>Neoptera</taxon>
        <taxon>Endopterygota</taxon>
        <taxon>Diptera</taxon>
        <taxon>Brachycera</taxon>
        <taxon>Muscomorpha</taxon>
        <taxon>Muscoidea</taxon>
        <taxon>Muscidae</taxon>
        <taxon>Stomoxys</taxon>
    </lineage>
</organism>
<keyword evidence="3 5" id="KW-0012">Acyltransferase</keyword>
<evidence type="ECO:0000259" key="6">
    <source>
        <dbReference type="Pfam" id="PF00755"/>
    </source>
</evidence>
<evidence type="ECO:0000256" key="4">
    <source>
        <dbReference type="PIRSR" id="PIRSR600542-1"/>
    </source>
</evidence>
<accession>A0A1I8PQZ7</accession>
<comment type="similarity">
    <text evidence="1 5">Belongs to the carnitine/choline acetyltransferase family.</text>
</comment>
<dbReference type="Gene3D" id="3.30.559.70">
    <property type="entry name" value="Choline/Carnitine o-acyltransferase, domain 2"/>
    <property type="match status" value="1"/>
</dbReference>
<evidence type="ECO:0000256" key="2">
    <source>
        <dbReference type="ARBA" id="ARBA00022679"/>
    </source>
</evidence>
<proteinExistence type="inferred from homology"/>
<feature type="active site" description="Proton acceptor" evidence="4">
    <location>
        <position position="351"/>
    </location>
</feature>
<dbReference type="EnsemblMetazoa" id="SCAU010324-RC">
    <property type="protein sequence ID" value="SCAU010324-PC"/>
    <property type="gene ID" value="SCAU010324"/>
</dbReference>
<evidence type="ECO:0000313" key="8">
    <source>
        <dbReference type="Proteomes" id="UP000095300"/>
    </source>
</evidence>
<keyword evidence="8" id="KW-1185">Reference proteome</keyword>
<evidence type="ECO:0000313" key="7">
    <source>
        <dbReference type="EnsemblMetazoa" id="SCAU010324-PC"/>
    </source>
</evidence>
<dbReference type="GO" id="GO:0004092">
    <property type="term" value="F:carnitine O-acetyltransferase activity"/>
    <property type="evidence" value="ECO:0007669"/>
    <property type="project" value="TreeGrafter"/>
</dbReference>
<reference evidence="7" key="1">
    <citation type="submission" date="2020-05" db="UniProtKB">
        <authorList>
            <consortium name="EnsemblMetazoa"/>
        </authorList>
    </citation>
    <scope>IDENTIFICATION</scope>
    <source>
        <strain evidence="7">USDA</strain>
    </source>
</reference>
<name>A0A1I8PQZ7_STOCA</name>
<dbReference type="FunFam" id="3.30.559.70:FF:000010">
    <property type="entry name" value="Carnitine O-Acetyl-Transferase, isoform B"/>
    <property type="match status" value="1"/>
</dbReference>
<dbReference type="SUPFAM" id="SSF52777">
    <property type="entry name" value="CoA-dependent acyltransferases"/>
    <property type="match status" value="2"/>
</dbReference>
<dbReference type="InterPro" id="IPR039551">
    <property type="entry name" value="Cho/carn_acyl_trans"/>
</dbReference>
<dbReference type="Proteomes" id="UP000095300">
    <property type="component" value="Unassembled WGS sequence"/>
</dbReference>
<dbReference type="InterPro" id="IPR023213">
    <property type="entry name" value="CAT-like_dom_sf"/>
</dbReference>
<dbReference type="Gene3D" id="3.30.559.10">
    <property type="entry name" value="Chloramphenicol acetyltransferase-like domain"/>
    <property type="match status" value="1"/>
</dbReference>
<dbReference type="VEuPathDB" id="VectorBase:SCAU010324"/>
<dbReference type="InterPro" id="IPR042231">
    <property type="entry name" value="Cho/carn_acyl_trans_2"/>
</dbReference>
<dbReference type="PANTHER" id="PTHR22589">
    <property type="entry name" value="CARNITINE O-ACYLTRANSFERASE"/>
    <property type="match status" value="1"/>
</dbReference>
<dbReference type="AlphaFoldDB" id="A0A1I8PQZ7"/>
<sequence length="647" mass="73099">MLLINRSISRCLLPHSFTLTPKIPSISVHNALWTTTRSNSAGGKQTKKQNLLRYPALKLEETMPKFLKSVQPLLSDREYEQTEEMAAEFQCGQGAHLQKLLEKLAACEENWLAPRWMKTAYLGYREPVTIYSSPGMTFPLMNFKNLDEYYSYTSKLIMAMIKFKKRVDDGLMPIAKIGEFELDNSQFGVVYGTCRIPLPEVDDIEYNPTSQHVTVIYKNHFYKLPVYNKHGNILNAKILGEQLKRIAETETSLGTPIGILTTDQRENWAQAYMELSKCDGNCSSLKCIQSSLFTVSLDQCVPYTENDKYNVYAHQVVHGGGSTQNSANRWMDKTIQVIVNPNGMSGFCYEHSPAEGQPIALMTEYITKILPQASEFEDGSCENYECASKLQFCEPSNCLQEKLQQAAQNIDKLSHNFDMHVLHYKSYGKEFLKQQKLSPDSFIQMALQYAFYKLHKCAGAQYESAHLRIFYGGRTETIRSCSNESVAFAQAMINAACNDATRVKLLTLAVNGHRQFTNMALQGRGIDRHLLGLKLMALENNLPVPKFYSSPGYVKSTHFRIATSQVATKNKAFMCYGSSTDDGYGCCYNPRDNDMFLAVSSWTSNQETSSVEFAKSIEEALDRMREILVKTGETKKRSNGKDIAGKK</sequence>
<dbReference type="GO" id="GO:0019254">
    <property type="term" value="P:carnitine metabolic process, CoA-linked"/>
    <property type="evidence" value="ECO:0007669"/>
    <property type="project" value="TreeGrafter"/>
</dbReference>
<dbReference type="GO" id="GO:0005777">
    <property type="term" value="C:peroxisome"/>
    <property type="evidence" value="ECO:0007669"/>
    <property type="project" value="TreeGrafter"/>
</dbReference>
<dbReference type="PANTHER" id="PTHR22589:SF103">
    <property type="entry name" value="CARNITINE O-ACETYL-TRANSFERASE, ISOFORM A-RELATED"/>
    <property type="match status" value="1"/>
</dbReference>
<dbReference type="InterPro" id="IPR000542">
    <property type="entry name" value="Carn_acyl_trans"/>
</dbReference>
<evidence type="ECO:0000256" key="1">
    <source>
        <dbReference type="ARBA" id="ARBA00005232"/>
    </source>
</evidence>